<evidence type="ECO:0000313" key="3">
    <source>
        <dbReference type="Proteomes" id="UP000504612"/>
    </source>
</evidence>
<dbReference type="AlphaFoldDB" id="A0A6J1TS86"/>
<dbReference type="PANTHER" id="PTHR18947:SF36">
    <property type="entry name" value="PROTEIN HOOK HOMOLOG 1"/>
    <property type="match status" value="1"/>
</dbReference>
<dbReference type="CTD" id="51361"/>
<dbReference type="InterPro" id="IPR008636">
    <property type="entry name" value="Hook_C"/>
</dbReference>
<dbReference type="PANTHER" id="PTHR18947">
    <property type="entry name" value="HOOK PROTEINS"/>
    <property type="match status" value="1"/>
</dbReference>
<dbReference type="RefSeq" id="XP_026521492.1">
    <property type="nucleotide sequence ID" value="XM_026665707.1"/>
</dbReference>
<evidence type="ECO:0000313" key="4">
    <source>
        <dbReference type="RefSeq" id="XP_026521492.1"/>
    </source>
</evidence>
<protein>
    <submittedName>
        <fullName evidence="4">Protein Hook homolog 1</fullName>
    </submittedName>
</protein>
<reference evidence="4" key="1">
    <citation type="submission" date="2025-08" db="UniProtKB">
        <authorList>
            <consortium name="RefSeq"/>
        </authorList>
    </citation>
    <scope>IDENTIFICATION</scope>
</reference>
<keyword evidence="1" id="KW-0175">Coiled coil</keyword>
<feature type="domain" description="Hook C-terminal" evidence="2">
    <location>
        <begin position="1"/>
        <end position="164"/>
    </location>
</feature>
<accession>A0A6J1TS86</accession>
<sequence length="164" mass="19576">MMYMHNTVSLEEELKKANAARTQLETYKRQIQELHNKLSEESKRADALAFEMKQLEEKHETLIKEKERLIIQRDALKETNEELRYSQMQQDHLNQTGVSTMKSHENLAAEILPVEFREMFIRLQHENKMLHLQQEGSENEQIAGLQEKLEQKNRMINELETENR</sequence>
<dbReference type="GO" id="GO:0008017">
    <property type="term" value="F:microtubule binding"/>
    <property type="evidence" value="ECO:0007669"/>
    <property type="project" value="InterPro"/>
</dbReference>
<dbReference type="GO" id="GO:0030705">
    <property type="term" value="P:cytoskeleton-dependent intracellular transport"/>
    <property type="evidence" value="ECO:0007669"/>
    <property type="project" value="TreeGrafter"/>
</dbReference>
<keyword evidence="3" id="KW-1185">Reference proteome</keyword>
<dbReference type="GO" id="GO:0005813">
    <property type="term" value="C:centrosome"/>
    <property type="evidence" value="ECO:0007669"/>
    <property type="project" value="TreeGrafter"/>
</dbReference>
<proteinExistence type="predicted"/>
<dbReference type="KEGG" id="nss:113410923"/>
<feature type="coiled-coil region" evidence="1">
    <location>
        <begin position="10"/>
        <end position="79"/>
    </location>
</feature>
<organism evidence="3 4">
    <name type="scientific">Notechis scutatus</name>
    <name type="common">mainland tiger snake</name>
    <dbReference type="NCBI Taxonomy" id="8663"/>
    <lineage>
        <taxon>Eukaryota</taxon>
        <taxon>Metazoa</taxon>
        <taxon>Chordata</taxon>
        <taxon>Craniata</taxon>
        <taxon>Vertebrata</taxon>
        <taxon>Euteleostomi</taxon>
        <taxon>Lepidosauria</taxon>
        <taxon>Squamata</taxon>
        <taxon>Bifurcata</taxon>
        <taxon>Unidentata</taxon>
        <taxon>Episquamata</taxon>
        <taxon>Toxicofera</taxon>
        <taxon>Serpentes</taxon>
        <taxon>Colubroidea</taxon>
        <taxon>Elapidae</taxon>
        <taxon>Hydrophiinae</taxon>
        <taxon>Notechis</taxon>
    </lineage>
</organism>
<evidence type="ECO:0000259" key="2">
    <source>
        <dbReference type="Pfam" id="PF05622"/>
    </source>
</evidence>
<dbReference type="GO" id="GO:0031122">
    <property type="term" value="P:cytoplasmic microtubule organization"/>
    <property type="evidence" value="ECO:0007669"/>
    <property type="project" value="InterPro"/>
</dbReference>
<dbReference type="Pfam" id="PF05622">
    <property type="entry name" value="HOOK"/>
    <property type="match status" value="1"/>
</dbReference>
<gene>
    <name evidence="4" type="primary">HOOK1</name>
</gene>
<dbReference type="Proteomes" id="UP000504612">
    <property type="component" value="Unplaced"/>
</dbReference>
<evidence type="ECO:0000256" key="1">
    <source>
        <dbReference type="SAM" id="Coils"/>
    </source>
</evidence>
<dbReference type="GeneID" id="113410923"/>
<dbReference type="GO" id="GO:0005737">
    <property type="term" value="C:cytoplasm"/>
    <property type="evidence" value="ECO:0007669"/>
    <property type="project" value="TreeGrafter"/>
</dbReference>
<name>A0A6J1TS86_9SAUR</name>
<dbReference type="GO" id="GO:0051959">
    <property type="term" value="F:dynein light intermediate chain binding"/>
    <property type="evidence" value="ECO:0007669"/>
    <property type="project" value="TreeGrafter"/>
</dbReference>